<dbReference type="Pfam" id="PF00662">
    <property type="entry name" value="Proton_antipo_N"/>
    <property type="match status" value="1"/>
</dbReference>
<dbReference type="InterPro" id="IPR003945">
    <property type="entry name" value="NU5C-like"/>
</dbReference>
<feature type="transmembrane region" description="Helical" evidence="8">
    <location>
        <begin position="238"/>
        <end position="257"/>
    </location>
</feature>
<protein>
    <recommendedName>
        <fullName evidence="3 8">NADH-ubiquinone oxidoreductase chain 5</fullName>
        <ecNumber evidence="2 8">7.1.1.2</ecNumber>
    </recommendedName>
</protein>
<evidence type="ECO:0000259" key="9">
    <source>
        <dbReference type="Pfam" id="PF00361"/>
    </source>
</evidence>
<feature type="transmembrane region" description="Helical" evidence="8">
    <location>
        <begin position="298"/>
        <end position="319"/>
    </location>
</feature>
<keyword evidence="8" id="KW-0813">Transport</keyword>
<dbReference type="PANTHER" id="PTHR42829:SF2">
    <property type="entry name" value="NADH-UBIQUINONE OXIDOREDUCTASE CHAIN 5"/>
    <property type="match status" value="1"/>
</dbReference>
<geneLocation type="mitochondrion" evidence="11"/>
<dbReference type="InterPro" id="IPR001516">
    <property type="entry name" value="Proton_antipo_N"/>
</dbReference>
<dbReference type="GO" id="GO:0016020">
    <property type="term" value="C:membrane"/>
    <property type="evidence" value="ECO:0007669"/>
    <property type="project" value="UniProtKB-SubCell"/>
</dbReference>
<feature type="transmembrane region" description="Helical" evidence="8">
    <location>
        <begin position="331"/>
        <end position="351"/>
    </location>
</feature>
<keyword evidence="4 8" id="KW-0812">Transmembrane</keyword>
<dbReference type="InterPro" id="IPR001750">
    <property type="entry name" value="ND/Mrp_TM"/>
</dbReference>
<dbReference type="GO" id="GO:0042773">
    <property type="term" value="P:ATP synthesis coupled electron transport"/>
    <property type="evidence" value="ECO:0007669"/>
    <property type="project" value="InterPro"/>
</dbReference>
<keyword evidence="8" id="KW-0520">NAD</keyword>
<feature type="transmembrane region" description="Helical" evidence="8">
    <location>
        <begin position="152"/>
        <end position="170"/>
    </location>
</feature>
<dbReference type="EMBL" id="KX240084">
    <property type="protein sequence ID" value="APD28040.1"/>
    <property type="molecule type" value="Genomic_DNA"/>
</dbReference>
<feature type="transmembrane region" description="Helical" evidence="8">
    <location>
        <begin position="57"/>
        <end position="79"/>
    </location>
</feature>
<feature type="transmembrane region" description="Helical" evidence="8">
    <location>
        <begin position="371"/>
        <end position="392"/>
    </location>
</feature>
<dbReference type="GeneID" id="30514163"/>
<reference evidence="11" key="1">
    <citation type="journal article" date="2016" name="Zookeys">
        <title>Two complete mitochondrial genomes from Praticolella mexicana Perez, 2011 (Polygyridae) and gene order evolution in Helicoidea (Mollusca, Gastropoda).</title>
        <authorList>
            <person name="Minton R.L."/>
            <person name="Cruz M.A."/>
            <person name="Farman M.L."/>
            <person name="Perez K.E."/>
        </authorList>
    </citation>
    <scope>NUCLEOTIDE SEQUENCE</scope>
</reference>
<name>A0A1J0MRP2_9EUPU</name>
<feature type="transmembrane region" description="Helical" evidence="8">
    <location>
        <begin position="412"/>
        <end position="432"/>
    </location>
</feature>
<feature type="domain" description="NADH:quinone oxidoreductase/Mrp antiporter transmembrane" evidence="9">
    <location>
        <begin position="107"/>
        <end position="379"/>
    </location>
</feature>
<feature type="transmembrane region" description="Helical" evidence="8">
    <location>
        <begin position="475"/>
        <end position="493"/>
    </location>
</feature>
<dbReference type="Pfam" id="PF00361">
    <property type="entry name" value="Proton_antipo_M"/>
    <property type="match status" value="1"/>
</dbReference>
<feature type="transmembrane region" description="Helical" evidence="8">
    <location>
        <begin position="176"/>
        <end position="194"/>
    </location>
</feature>
<evidence type="ECO:0000256" key="6">
    <source>
        <dbReference type="ARBA" id="ARBA00023136"/>
    </source>
</evidence>
<feature type="transmembrane region" description="Helical" evidence="8">
    <location>
        <begin position="206"/>
        <end position="226"/>
    </location>
</feature>
<sequence length="556" mass="63250">MVLQHKQRLSVLLFLSALMSFLMSIYLFKSCDCIIYWGCEFFTVSSHSLNFYWISDWVSLSFSSLVFLVSFCVFCFARWYMSEDVFYYRFMWLLLSFVISMNLLIYSGSFLSLMVGWDGLGVTSFLLIVYYESKSSMYAGFLTLLVNRLGDLFLMCLFFYFCLQGLSLLGNYRSNIILVLFTMGALTKSAQYPYSTWLPAAMAAPTPVSALVHSSTLVTAGIYILVRASMTSPLPQSMLNVLLLSGSVTTLLGGLCASTEFDIKKIIAFSTLSQLGVMVFCLGLGSTFLALMHLYMHALFKALLFMVAGCMLLLSYGVQDIRLLGSLTKRYPIFLVFLNVSFFNLIGLPFYSAFYSKHSILNLLGSSSVNFFSMVVMCLGVGLTSIYSLRFLKVLNWNQSSMVVSQVNNFPLLFYIPFIILFSGSIFLGKFFSYMNPSLYISNLTLKIWEPLIYILILSFLFWSLFFFKVGSSNILVSMFYTSFLWGSGPYLVSGFTSCKKSLECGWVEPAVYMSKFQTGLKSINQSFLLNHWFAVSYFYLSVWGFLMWFLFLRLS</sequence>
<dbReference type="PRINTS" id="PR01434">
    <property type="entry name" value="NADHDHGNASE5"/>
</dbReference>
<evidence type="ECO:0000256" key="5">
    <source>
        <dbReference type="ARBA" id="ARBA00022989"/>
    </source>
</evidence>
<evidence type="ECO:0000256" key="1">
    <source>
        <dbReference type="ARBA" id="ARBA00004141"/>
    </source>
</evidence>
<evidence type="ECO:0000256" key="4">
    <source>
        <dbReference type="ARBA" id="ARBA00022692"/>
    </source>
</evidence>
<dbReference type="PANTHER" id="PTHR42829">
    <property type="entry name" value="NADH-UBIQUINONE OXIDOREDUCTASE CHAIN 5"/>
    <property type="match status" value="1"/>
</dbReference>
<keyword evidence="6 8" id="KW-0472">Membrane</keyword>
<feature type="transmembrane region" description="Helical" evidence="8">
    <location>
        <begin position="452"/>
        <end position="468"/>
    </location>
</feature>
<comment type="subcellular location">
    <subcellularLocation>
        <location evidence="1">Membrane</location>
        <topology evidence="1">Multi-pass membrane protein</topology>
    </subcellularLocation>
</comment>
<comment type="function">
    <text evidence="8">Core subunit of the mitochondrial membrane respiratory chain NADH dehydrogenase (Complex I) which catalyzes electron transfer from NADH through the respiratory chain, using ubiquinone as an electron acceptor. Essential for the catalytic activity and assembly of complex I.</text>
</comment>
<dbReference type="CTD" id="4540"/>
<evidence type="ECO:0000256" key="7">
    <source>
        <dbReference type="ARBA" id="ARBA00049551"/>
    </source>
</evidence>
<accession>A0A1J0MRP2</accession>
<proteinExistence type="inferred from homology"/>
<feature type="transmembrane region" description="Helical" evidence="8">
    <location>
        <begin position="533"/>
        <end position="553"/>
    </location>
</feature>
<dbReference type="AlphaFoldDB" id="A0A1J0MRP2"/>
<keyword evidence="8 11" id="KW-0496">Mitochondrion</keyword>
<evidence type="ECO:0000256" key="3">
    <source>
        <dbReference type="ARBA" id="ARBA00021096"/>
    </source>
</evidence>
<feature type="transmembrane region" description="Helical" evidence="8">
    <location>
        <begin position="86"/>
        <end position="105"/>
    </location>
</feature>
<keyword evidence="8" id="KW-0830">Ubiquinone</keyword>
<comment type="catalytic activity">
    <reaction evidence="7 8">
        <text>a ubiquinone + NADH + 5 H(+)(in) = a ubiquinol + NAD(+) + 4 H(+)(out)</text>
        <dbReference type="Rhea" id="RHEA:29091"/>
        <dbReference type="Rhea" id="RHEA-COMP:9565"/>
        <dbReference type="Rhea" id="RHEA-COMP:9566"/>
        <dbReference type="ChEBI" id="CHEBI:15378"/>
        <dbReference type="ChEBI" id="CHEBI:16389"/>
        <dbReference type="ChEBI" id="CHEBI:17976"/>
        <dbReference type="ChEBI" id="CHEBI:57540"/>
        <dbReference type="ChEBI" id="CHEBI:57945"/>
        <dbReference type="EC" id="7.1.1.2"/>
    </reaction>
</comment>
<dbReference type="EC" id="7.1.1.2" evidence="2 8"/>
<dbReference type="GO" id="GO:0003954">
    <property type="term" value="F:NADH dehydrogenase activity"/>
    <property type="evidence" value="ECO:0007669"/>
    <property type="project" value="TreeGrafter"/>
</dbReference>
<feature type="transmembrane region" description="Helical" evidence="8">
    <location>
        <begin position="111"/>
        <end position="131"/>
    </location>
</feature>
<dbReference type="GO" id="GO:0015990">
    <property type="term" value="P:electron transport coupled proton transport"/>
    <property type="evidence" value="ECO:0007669"/>
    <property type="project" value="TreeGrafter"/>
</dbReference>
<feature type="transmembrane region" description="Helical" evidence="8">
    <location>
        <begin position="12"/>
        <end position="37"/>
    </location>
</feature>
<evidence type="ECO:0000256" key="2">
    <source>
        <dbReference type="ARBA" id="ARBA00012944"/>
    </source>
</evidence>
<evidence type="ECO:0000313" key="11">
    <source>
        <dbReference type="EMBL" id="APD28040.1"/>
    </source>
</evidence>
<feature type="domain" description="NADH-Ubiquinone oxidoreductase (complex I) chain 5 N-terminal" evidence="10">
    <location>
        <begin position="42"/>
        <end position="91"/>
    </location>
</feature>
<feature type="transmembrane region" description="Helical" evidence="8">
    <location>
        <begin position="269"/>
        <end position="292"/>
    </location>
</feature>
<keyword evidence="5 8" id="KW-1133">Transmembrane helix</keyword>
<evidence type="ECO:0000259" key="10">
    <source>
        <dbReference type="Pfam" id="PF00662"/>
    </source>
</evidence>
<dbReference type="RefSeq" id="YP_009328199.1">
    <property type="nucleotide sequence ID" value="NC_032079.1"/>
</dbReference>
<comment type="similarity">
    <text evidence="8">Belongs to the complex I subunit 5 family.</text>
</comment>
<dbReference type="GO" id="GO:0008137">
    <property type="term" value="F:NADH dehydrogenase (ubiquinone) activity"/>
    <property type="evidence" value="ECO:0007669"/>
    <property type="project" value="UniProtKB-EC"/>
</dbReference>
<organism evidence="11">
    <name type="scientific">Praticolella mexicana</name>
    <dbReference type="NCBI Taxonomy" id="882625"/>
    <lineage>
        <taxon>Eukaryota</taxon>
        <taxon>Metazoa</taxon>
        <taxon>Spiralia</taxon>
        <taxon>Lophotrochozoa</taxon>
        <taxon>Mollusca</taxon>
        <taxon>Gastropoda</taxon>
        <taxon>Heterobranchia</taxon>
        <taxon>Euthyneura</taxon>
        <taxon>Panpulmonata</taxon>
        <taxon>Eupulmonata</taxon>
        <taxon>Stylommatophora</taxon>
        <taxon>Helicina</taxon>
        <taxon>Helicoidea</taxon>
        <taxon>Polygyridae</taxon>
        <taxon>Praticolella</taxon>
    </lineage>
</organism>
<evidence type="ECO:0000256" key="8">
    <source>
        <dbReference type="RuleBase" id="RU003404"/>
    </source>
</evidence>
<gene>
    <name evidence="11" type="primary">ND5</name>
</gene>